<dbReference type="EMBL" id="JBEPMK010000007">
    <property type="protein sequence ID" value="MET3645188.1"/>
    <property type="molecule type" value="Genomic_DNA"/>
</dbReference>
<proteinExistence type="predicted"/>
<sequence>MTLSTSVTNSTTKLSRLAKTFLSYLGLTVFFFIFSRVYEGLSYGEVSNFMHYLFLVPAIGGGLIVLLQLLFPHLSRLSYNIWNSAVATISAGFLLRGIINLSGRSTSLDQFYWYIGGGFLLLFLFSLLIPTIKNNS</sequence>
<evidence type="ECO:0000256" key="1">
    <source>
        <dbReference type="SAM" id="Phobius"/>
    </source>
</evidence>
<protein>
    <submittedName>
        <fullName evidence="2">Uncharacterized protein</fullName>
    </submittedName>
</protein>
<reference evidence="2 3" key="1">
    <citation type="submission" date="2024-06" db="EMBL/GenBank/DDBJ databases">
        <title>Genomic Encyclopedia of Type Strains, Phase IV (KMG-IV): sequencing the most valuable type-strain genomes for metagenomic binning, comparative biology and taxonomic classification.</title>
        <authorList>
            <person name="Goeker M."/>
        </authorList>
    </citation>
    <scope>NUCLEOTIDE SEQUENCE [LARGE SCALE GENOMIC DNA]</scope>
    <source>
        <strain evidence="2 3">DSM 15349</strain>
    </source>
</reference>
<feature type="transmembrane region" description="Helical" evidence="1">
    <location>
        <begin position="21"/>
        <end position="38"/>
    </location>
</feature>
<dbReference type="Proteomes" id="UP001549055">
    <property type="component" value="Unassembled WGS sequence"/>
</dbReference>
<feature type="transmembrane region" description="Helical" evidence="1">
    <location>
        <begin position="81"/>
        <end position="99"/>
    </location>
</feature>
<feature type="transmembrane region" description="Helical" evidence="1">
    <location>
        <begin position="50"/>
        <end position="69"/>
    </location>
</feature>
<accession>A0ABV2JMN3</accession>
<feature type="transmembrane region" description="Helical" evidence="1">
    <location>
        <begin position="111"/>
        <end position="132"/>
    </location>
</feature>
<keyword evidence="1" id="KW-0812">Transmembrane</keyword>
<comment type="caution">
    <text evidence="2">The sequence shown here is derived from an EMBL/GenBank/DDBJ whole genome shotgun (WGS) entry which is preliminary data.</text>
</comment>
<keyword evidence="1" id="KW-0472">Membrane</keyword>
<evidence type="ECO:0000313" key="3">
    <source>
        <dbReference type="Proteomes" id="UP001549055"/>
    </source>
</evidence>
<name>A0ABV2JMN3_9STRE</name>
<organism evidence="2 3">
    <name type="scientific">Streptococcus gallinaceus</name>
    <dbReference type="NCBI Taxonomy" id="165758"/>
    <lineage>
        <taxon>Bacteria</taxon>
        <taxon>Bacillati</taxon>
        <taxon>Bacillota</taxon>
        <taxon>Bacilli</taxon>
        <taxon>Lactobacillales</taxon>
        <taxon>Streptococcaceae</taxon>
        <taxon>Streptococcus</taxon>
    </lineage>
</organism>
<dbReference type="RefSeq" id="WP_354281689.1">
    <property type="nucleotide sequence ID" value="NZ_JBEPMK010000007.1"/>
</dbReference>
<keyword evidence="3" id="KW-1185">Reference proteome</keyword>
<evidence type="ECO:0000313" key="2">
    <source>
        <dbReference type="EMBL" id="MET3645188.1"/>
    </source>
</evidence>
<keyword evidence="1" id="KW-1133">Transmembrane helix</keyword>
<gene>
    <name evidence="2" type="ORF">ABID27_001837</name>
</gene>